<comment type="subcellular location">
    <subcellularLocation>
        <location evidence="1">Endomembrane system</location>
        <topology evidence="1">Multi-pass membrane protein</topology>
    </subcellularLocation>
</comment>
<dbReference type="STRING" id="2082308.A0A2K1QQI9"/>
<keyword evidence="3 7" id="KW-0812">Transmembrane</keyword>
<sequence length="259" mass="26961">MASPSGPPLSPIHHGPTTDSNSSSPAATSLGVDIPTSLRSSSVSTSATPTLSSLAESSSPNSRGRTLRDPVLLRDFIIGFSDGLTVPFALTAGLSSLGSSRLVILGGLAELFAGAISMGLGVILASVTERKRYQIMEASEWAKLDQSGDLAEAEEGHTGTGINNGRAVGDEHKTLHHGRRNSVDGGAAEPAPQITEEAESLTTGVHEKRSASKHPQVPSAAAALSRRPDKEVRGVFSDYGVRSQDIQDLAARLRSDESM</sequence>
<dbReference type="OrthoDB" id="73465at2759"/>
<proteinExistence type="inferred from homology"/>
<dbReference type="InParanoid" id="A0A2K1QQI9"/>
<protein>
    <submittedName>
        <fullName evidence="8">Vacuolar iron transporter 1</fullName>
    </submittedName>
</protein>
<accession>A0A2K1QQI9</accession>
<dbReference type="Proteomes" id="UP000243797">
    <property type="component" value="Unassembled WGS sequence"/>
</dbReference>
<evidence type="ECO:0000313" key="8">
    <source>
        <dbReference type="EMBL" id="PNS17357.1"/>
    </source>
</evidence>
<feature type="compositionally biased region" description="Pro residues" evidence="6">
    <location>
        <begin position="1"/>
        <end position="10"/>
    </location>
</feature>
<feature type="region of interest" description="Disordered" evidence="6">
    <location>
        <begin position="1"/>
        <end position="66"/>
    </location>
</feature>
<feature type="compositionally biased region" description="Polar residues" evidence="6">
    <location>
        <begin position="17"/>
        <end position="27"/>
    </location>
</feature>
<evidence type="ECO:0000256" key="5">
    <source>
        <dbReference type="ARBA" id="ARBA00023136"/>
    </source>
</evidence>
<evidence type="ECO:0000256" key="2">
    <source>
        <dbReference type="ARBA" id="ARBA00007049"/>
    </source>
</evidence>
<evidence type="ECO:0000256" key="6">
    <source>
        <dbReference type="SAM" id="MobiDB-lite"/>
    </source>
</evidence>
<comment type="caution">
    <text evidence="8">The sequence shown here is derived from an EMBL/GenBank/DDBJ whole genome shotgun (WGS) entry which is preliminary data.</text>
</comment>
<comment type="similarity">
    <text evidence="2">Belongs to the CCC1 family.</text>
</comment>
<dbReference type="GO" id="GO:0030026">
    <property type="term" value="P:intracellular manganese ion homeostasis"/>
    <property type="evidence" value="ECO:0007669"/>
    <property type="project" value="InterPro"/>
</dbReference>
<evidence type="ECO:0000256" key="4">
    <source>
        <dbReference type="ARBA" id="ARBA00022989"/>
    </source>
</evidence>
<dbReference type="InterPro" id="IPR008217">
    <property type="entry name" value="Ccc1_fam"/>
</dbReference>
<dbReference type="Pfam" id="PF01988">
    <property type="entry name" value="VIT1"/>
    <property type="match status" value="1"/>
</dbReference>
<evidence type="ECO:0000256" key="3">
    <source>
        <dbReference type="ARBA" id="ARBA00022692"/>
    </source>
</evidence>
<reference evidence="8 9" key="1">
    <citation type="submission" date="2017-06" db="EMBL/GenBank/DDBJ databases">
        <title>Draft genome sequence of a variant of Elsinoe murrayae.</title>
        <authorList>
            <person name="Cheng Q."/>
        </authorList>
    </citation>
    <scope>NUCLEOTIDE SEQUENCE [LARGE SCALE GENOMIC DNA]</scope>
    <source>
        <strain evidence="8 9">CQ-2017a</strain>
    </source>
</reference>
<dbReference type="PANTHER" id="PTHR31851">
    <property type="entry name" value="FE(2+)/MN(2+) TRANSPORTER PCL1"/>
    <property type="match status" value="1"/>
</dbReference>
<feature type="transmembrane region" description="Helical" evidence="7">
    <location>
        <begin position="102"/>
        <end position="127"/>
    </location>
</feature>
<feature type="compositionally biased region" description="Low complexity" evidence="6">
    <location>
        <begin position="35"/>
        <end position="62"/>
    </location>
</feature>
<keyword evidence="4 7" id="KW-1133">Transmembrane helix</keyword>
<gene>
    <name evidence="8" type="ORF">CAC42_7040</name>
</gene>
<organism evidence="8 9">
    <name type="scientific">Sphaceloma murrayae</name>
    <dbReference type="NCBI Taxonomy" id="2082308"/>
    <lineage>
        <taxon>Eukaryota</taxon>
        <taxon>Fungi</taxon>
        <taxon>Dikarya</taxon>
        <taxon>Ascomycota</taxon>
        <taxon>Pezizomycotina</taxon>
        <taxon>Dothideomycetes</taxon>
        <taxon>Dothideomycetidae</taxon>
        <taxon>Myriangiales</taxon>
        <taxon>Elsinoaceae</taxon>
        <taxon>Sphaceloma</taxon>
    </lineage>
</organism>
<dbReference type="AlphaFoldDB" id="A0A2K1QQI9"/>
<name>A0A2K1QQI9_9PEZI</name>
<keyword evidence="9" id="KW-1185">Reference proteome</keyword>
<dbReference type="EMBL" id="NKHZ01000051">
    <property type="protein sequence ID" value="PNS17357.1"/>
    <property type="molecule type" value="Genomic_DNA"/>
</dbReference>
<keyword evidence="5 7" id="KW-0472">Membrane</keyword>
<evidence type="ECO:0000256" key="7">
    <source>
        <dbReference type="SAM" id="Phobius"/>
    </source>
</evidence>
<dbReference type="GO" id="GO:0005384">
    <property type="term" value="F:manganese ion transmembrane transporter activity"/>
    <property type="evidence" value="ECO:0007669"/>
    <property type="project" value="InterPro"/>
</dbReference>
<evidence type="ECO:0000313" key="9">
    <source>
        <dbReference type="Proteomes" id="UP000243797"/>
    </source>
</evidence>
<feature type="region of interest" description="Disordered" evidence="6">
    <location>
        <begin position="146"/>
        <end position="229"/>
    </location>
</feature>
<dbReference type="GO" id="GO:0012505">
    <property type="term" value="C:endomembrane system"/>
    <property type="evidence" value="ECO:0007669"/>
    <property type="project" value="UniProtKB-SubCell"/>
</dbReference>
<evidence type="ECO:0000256" key="1">
    <source>
        <dbReference type="ARBA" id="ARBA00004127"/>
    </source>
</evidence>